<dbReference type="GO" id="GO:0008237">
    <property type="term" value="F:metallopeptidase activity"/>
    <property type="evidence" value="ECO:0007669"/>
    <property type="project" value="InterPro"/>
</dbReference>
<dbReference type="AlphaFoldDB" id="A0A4S2HD87"/>
<feature type="domain" description="Metalloprotease TldD/E central" evidence="4">
    <location>
        <begin position="142"/>
        <end position="236"/>
    </location>
</feature>
<sequence>MTQTAPDPRSTQTAPDPEALKNLAEDIVRDALKAGADAAEAGVAESRSLEASIRNGALEDLERSESRDAGLRVFVGKRQAGVAFSDLSTQGRKLAIERAVAMAKAAPEDPYCGLVEREALAGKLPDIPLYEAGEWDPAILENLGFAMEDAALKIDEVETITQAGAGFGAGAGALVTSNGFAAGRRGSTFSLGIAPLAKRGSVMERDFYGHSARRFGELKSPEEIGRIAGERAAARLGSTKIKGGKMPVVFDSRVATTFVSSLLGAISGPAVARGNSFLKSKMGERVFAEGIDIVEDPLKAWGHGSRAFDGEGVAVRARALVEDGVLTTWLLNASSARQLGLPLTGHASQGLGSPPGVRTSNVHLAAGERSRDDLIADAGTGLLVTEMFGPSLNENTGDWSVGVAGFAIVDGKIAAPVSEMTVAGNLVEIFARLEPGSDLEFDHATNSPSILVDALSVGGL</sequence>
<dbReference type="InterPro" id="IPR002510">
    <property type="entry name" value="Metalloprtase-TldD/E_N"/>
</dbReference>
<proteinExistence type="inferred from homology"/>
<reference evidence="5 6" key="1">
    <citation type="journal article" date="2013" name="Int. J. Syst. Evol. Microbiol.">
        <title>Marinicauda pacifica gen. nov., sp. nov., a prosthecate alphaproteobacterium of the family Hyphomonadaceae isolated from deep seawater.</title>
        <authorList>
            <person name="Zhang X.Y."/>
            <person name="Li G.W."/>
            <person name="Wang C.S."/>
            <person name="Zhang Y.J."/>
            <person name="Xu X.W."/>
            <person name="Li H."/>
            <person name="Liu A."/>
            <person name="Liu C."/>
            <person name="Xie B.B."/>
            <person name="Qin Q.L."/>
            <person name="Xu Z."/>
            <person name="Chen X.L."/>
            <person name="Zhou B.C."/>
            <person name="Zhang Y.Z."/>
        </authorList>
    </citation>
    <scope>NUCLEOTIDE SEQUENCE [LARGE SCALE GENOMIC DNA]</scope>
    <source>
        <strain evidence="5 6">P-1 km-3</strain>
    </source>
</reference>
<dbReference type="Proteomes" id="UP000305451">
    <property type="component" value="Unassembled WGS sequence"/>
</dbReference>
<dbReference type="InterPro" id="IPR035068">
    <property type="entry name" value="TldD/PmbA_N"/>
</dbReference>
<dbReference type="Pfam" id="PF19289">
    <property type="entry name" value="PmbA_TldD_3rd"/>
    <property type="match status" value="1"/>
</dbReference>
<feature type="domain" description="Metalloprotease TldD/E N-terminal" evidence="2">
    <location>
        <begin position="39"/>
        <end position="103"/>
    </location>
</feature>
<evidence type="ECO:0000259" key="4">
    <source>
        <dbReference type="Pfam" id="PF19290"/>
    </source>
</evidence>
<gene>
    <name evidence="5" type="ORF">E5162_00475</name>
</gene>
<protein>
    <submittedName>
        <fullName evidence="5">TldD/PmbA family protein</fullName>
    </submittedName>
</protein>
<organism evidence="5 6">
    <name type="scientific">Marinicauda pacifica</name>
    <dbReference type="NCBI Taxonomy" id="1133559"/>
    <lineage>
        <taxon>Bacteria</taxon>
        <taxon>Pseudomonadati</taxon>
        <taxon>Pseudomonadota</taxon>
        <taxon>Alphaproteobacteria</taxon>
        <taxon>Maricaulales</taxon>
        <taxon>Maricaulaceae</taxon>
        <taxon>Marinicauda</taxon>
    </lineage>
</organism>
<dbReference type="RefSeq" id="WP_135942997.1">
    <property type="nucleotide sequence ID" value="NZ_BMEI01000001.1"/>
</dbReference>
<evidence type="ECO:0000313" key="5">
    <source>
        <dbReference type="EMBL" id="TGY93803.1"/>
    </source>
</evidence>
<dbReference type="GO" id="GO:0005829">
    <property type="term" value="C:cytosol"/>
    <property type="evidence" value="ECO:0007669"/>
    <property type="project" value="TreeGrafter"/>
</dbReference>
<comment type="caution">
    <text evidence="5">The sequence shown here is derived from an EMBL/GenBank/DDBJ whole genome shotgun (WGS) entry which is preliminary data.</text>
</comment>
<name>A0A4S2HD87_9PROT</name>
<evidence type="ECO:0000313" key="6">
    <source>
        <dbReference type="Proteomes" id="UP000305451"/>
    </source>
</evidence>
<dbReference type="PANTHER" id="PTHR43421:SF1">
    <property type="entry name" value="METALLOPROTEASE PMBA"/>
    <property type="match status" value="1"/>
</dbReference>
<dbReference type="Gene3D" id="3.30.2290.10">
    <property type="entry name" value="PmbA/TldD superfamily"/>
    <property type="match status" value="1"/>
</dbReference>
<dbReference type="InterPro" id="IPR047657">
    <property type="entry name" value="PmbA"/>
</dbReference>
<keyword evidence="6" id="KW-1185">Reference proteome</keyword>
<dbReference type="GO" id="GO:0006508">
    <property type="term" value="P:proteolysis"/>
    <property type="evidence" value="ECO:0007669"/>
    <property type="project" value="InterPro"/>
</dbReference>
<dbReference type="InterPro" id="IPR045569">
    <property type="entry name" value="Metalloprtase-TldD/E_C"/>
</dbReference>
<evidence type="ECO:0000256" key="1">
    <source>
        <dbReference type="ARBA" id="ARBA00005836"/>
    </source>
</evidence>
<dbReference type="InterPro" id="IPR045570">
    <property type="entry name" value="Metalloprtase-TldD/E_cen_dom"/>
</dbReference>
<accession>A0A4S2HD87</accession>
<dbReference type="SUPFAM" id="SSF111283">
    <property type="entry name" value="Putative modulator of DNA gyrase, PmbA/TldD"/>
    <property type="match status" value="1"/>
</dbReference>
<dbReference type="OrthoDB" id="9803618at2"/>
<dbReference type="PANTHER" id="PTHR43421">
    <property type="entry name" value="METALLOPROTEASE PMBA"/>
    <property type="match status" value="1"/>
</dbReference>
<comment type="similarity">
    <text evidence="1">Belongs to the peptidase U62 family.</text>
</comment>
<dbReference type="EMBL" id="SRXV01000001">
    <property type="protein sequence ID" value="TGY93803.1"/>
    <property type="molecule type" value="Genomic_DNA"/>
</dbReference>
<feature type="domain" description="Metalloprotease TldD/E C-terminal" evidence="3">
    <location>
        <begin position="244"/>
        <end position="459"/>
    </location>
</feature>
<dbReference type="Pfam" id="PF01523">
    <property type="entry name" value="PmbA_TldD_1st"/>
    <property type="match status" value="1"/>
</dbReference>
<dbReference type="InterPro" id="IPR036059">
    <property type="entry name" value="TldD/PmbA_sf"/>
</dbReference>
<dbReference type="Pfam" id="PF19290">
    <property type="entry name" value="PmbA_TldD_2nd"/>
    <property type="match status" value="1"/>
</dbReference>
<evidence type="ECO:0000259" key="2">
    <source>
        <dbReference type="Pfam" id="PF01523"/>
    </source>
</evidence>
<evidence type="ECO:0000259" key="3">
    <source>
        <dbReference type="Pfam" id="PF19289"/>
    </source>
</evidence>